<proteinExistence type="predicted"/>
<dbReference type="RefSeq" id="WP_263710472.1">
    <property type="nucleotide sequence ID" value="NZ_JAOWKX010000001.1"/>
</dbReference>
<dbReference type="InterPro" id="IPR050194">
    <property type="entry name" value="Glycosyltransferase_grp1"/>
</dbReference>
<protein>
    <submittedName>
        <fullName evidence="4">Glycosyltransferase</fullName>
        <ecNumber evidence="4">2.4.-.-</ecNumber>
    </submittedName>
</protein>
<dbReference type="Gene3D" id="3.40.50.2000">
    <property type="entry name" value="Glycogen Phosphorylase B"/>
    <property type="match status" value="2"/>
</dbReference>
<feature type="transmembrane region" description="Helical" evidence="1">
    <location>
        <begin position="61"/>
        <end position="79"/>
    </location>
</feature>
<dbReference type="Proteomes" id="UP001652504">
    <property type="component" value="Unassembled WGS sequence"/>
</dbReference>
<dbReference type="PANTHER" id="PTHR45947:SF13">
    <property type="entry name" value="TRANSFERASE"/>
    <property type="match status" value="1"/>
</dbReference>
<keyword evidence="4" id="KW-0808">Transferase</keyword>
<dbReference type="EC" id="2.4.-.-" evidence="4"/>
<dbReference type="Pfam" id="PF00534">
    <property type="entry name" value="Glycos_transf_1"/>
    <property type="match status" value="1"/>
</dbReference>
<evidence type="ECO:0000259" key="2">
    <source>
        <dbReference type="Pfam" id="PF00534"/>
    </source>
</evidence>
<dbReference type="EMBL" id="JAOWKX010000001">
    <property type="protein sequence ID" value="MCV2883274.1"/>
    <property type="molecule type" value="Genomic_DNA"/>
</dbReference>
<gene>
    <name evidence="4" type="ORF">OE749_01015</name>
</gene>
<evidence type="ECO:0000256" key="1">
    <source>
        <dbReference type="SAM" id="Phobius"/>
    </source>
</evidence>
<feature type="domain" description="Glycosyl transferase family 1" evidence="2">
    <location>
        <begin position="165"/>
        <end position="311"/>
    </location>
</feature>
<keyword evidence="1" id="KW-0812">Transmembrane</keyword>
<evidence type="ECO:0000313" key="5">
    <source>
        <dbReference type="Proteomes" id="UP001652504"/>
    </source>
</evidence>
<dbReference type="GO" id="GO:0016757">
    <property type="term" value="F:glycosyltransferase activity"/>
    <property type="evidence" value="ECO:0007669"/>
    <property type="project" value="UniProtKB-KW"/>
</dbReference>
<accession>A0ABT3A3M3</accession>
<feature type="transmembrane region" description="Helical" evidence="1">
    <location>
        <begin position="85"/>
        <end position="103"/>
    </location>
</feature>
<sequence length="343" mass="38926">MTQSAKSKKVLILSNMGPSDLHPEGGQFVVNQVAAVKKYTDDVDVDFFYLTLDKRNMLHAVLRYPLFLLRFIWKYVFSFQRLDVIHVHFYFPTILLAVIYRLFRNSKVKILVTFHGSDVYAYQPPSKIYRAMLKYVDEGIFVSEQLRIRANLPIGQQTVLSAGIKDDFRVLGRVEKRFDFIFVGRLIELKGAKRLIKLLENMPENMTCVVVGRGPYATRIEELSEKQSNIHHVDFASPTEIAQLMNASRLLINLSAFESFGLVMTEANACGIPVLATDTDGAQAQIRDGQNGFIVPNDDAWIHSNIIDAIIRCQGVTLDSVNIARANTHRLSNIAKSLIQRYI</sequence>
<dbReference type="SUPFAM" id="SSF53756">
    <property type="entry name" value="UDP-Glycosyltransferase/glycogen phosphorylase"/>
    <property type="match status" value="1"/>
</dbReference>
<dbReference type="PANTHER" id="PTHR45947">
    <property type="entry name" value="SULFOQUINOVOSYL TRANSFERASE SQD2"/>
    <property type="match status" value="1"/>
</dbReference>
<evidence type="ECO:0000259" key="3">
    <source>
        <dbReference type="Pfam" id="PF13439"/>
    </source>
</evidence>
<keyword evidence="5" id="KW-1185">Reference proteome</keyword>
<dbReference type="InterPro" id="IPR001296">
    <property type="entry name" value="Glyco_trans_1"/>
</dbReference>
<keyword evidence="1" id="KW-1133">Transmembrane helix</keyword>
<organism evidence="4 5">
    <name type="scientific">Fluctibacter corallii</name>
    <dbReference type="NCBI Taxonomy" id="2984329"/>
    <lineage>
        <taxon>Bacteria</taxon>
        <taxon>Pseudomonadati</taxon>
        <taxon>Pseudomonadota</taxon>
        <taxon>Gammaproteobacteria</taxon>
        <taxon>Alteromonadales</taxon>
        <taxon>Alteromonadaceae</taxon>
        <taxon>Fluctibacter</taxon>
    </lineage>
</organism>
<feature type="domain" description="Glycosyltransferase subfamily 4-like N-terminal" evidence="3">
    <location>
        <begin position="60"/>
        <end position="147"/>
    </location>
</feature>
<dbReference type="Pfam" id="PF13439">
    <property type="entry name" value="Glyco_transf_4"/>
    <property type="match status" value="1"/>
</dbReference>
<keyword evidence="4" id="KW-0328">Glycosyltransferase</keyword>
<reference evidence="4 5" key="1">
    <citation type="submission" date="2022-10" db="EMBL/GenBank/DDBJ databases">
        <title>Aestuariibacter sp. AA17 isolated from Montipora capitata coral fragment.</title>
        <authorList>
            <person name="Emsley S.A."/>
            <person name="Pfannmuller K.M."/>
            <person name="Loughran R.M."/>
            <person name="Shlafstein M."/>
            <person name="Papke E."/>
            <person name="Saw J.H."/>
            <person name="Ushijima B."/>
            <person name="Videau P."/>
        </authorList>
    </citation>
    <scope>NUCLEOTIDE SEQUENCE [LARGE SCALE GENOMIC DNA]</scope>
    <source>
        <strain evidence="4 5">AA17</strain>
    </source>
</reference>
<dbReference type="InterPro" id="IPR028098">
    <property type="entry name" value="Glyco_trans_4-like_N"/>
</dbReference>
<comment type="caution">
    <text evidence="4">The sequence shown here is derived from an EMBL/GenBank/DDBJ whole genome shotgun (WGS) entry which is preliminary data.</text>
</comment>
<keyword evidence="1" id="KW-0472">Membrane</keyword>
<name>A0ABT3A3M3_9ALTE</name>
<evidence type="ECO:0000313" key="4">
    <source>
        <dbReference type="EMBL" id="MCV2883274.1"/>
    </source>
</evidence>